<accession>A0A432MJW3</accession>
<dbReference type="GO" id="GO:0015031">
    <property type="term" value="P:protein transport"/>
    <property type="evidence" value="ECO:0007669"/>
    <property type="project" value="UniProtKB-KW"/>
</dbReference>
<evidence type="ECO:0000256" key="4">
    <source>
        <dbReference type="ARBA" id="ARBA00022692"/>
    </source>
</evidence>
<evidence type="ECO:0000256" key="3">
    <source>
        <dbReference type="ARBA" id="ARBA00022475"/>
    </source>
</evidence>
<gene>
    <name evidence="8" type="ORF">TsocGM_11935</name>
</gene>
<sequence length="171" mass="18303">MLGPEAMLRSRRKKAPEETVEFPVAPMLDMSFQLLAFFILTFQAPSGESRIDLYLPSAPAALIASPDASPGRTRPGSMAPDLETDLVVRAEADELGDLVSLSLQGSEVPDAGALRDRLRRYREQLLGEPVTIRLVADDRLRYEEAARIIGACSAAGVDAVRLAGSDPGAGP</sequence>
<keyword evidence="9" id="KW-1185">Reference proteome</keyword>
<comment type="similarity">
    <text evidence="2 7">Belongs to the ExbD/TolR family.</text>
</comment>
<keyword evidence="5" id="KW-1133">Transmembrane helix</keyword>
<reference evidence="8 9" key="1">
    <citation type="submission" date="2018-12" db="EMBL/GenBank/DDBJ databases">
        <authorList>
            <person name="Toschakov S.V."/>
        </authorList>
    </citation>
    <scope>NUCLEOTIDE SEQUENCE [LARGE SCALE GENOMIC DNA]</scope>
    <source>
        <strain evidence="8 9">GM2012</strain>
    </source>
</reference>
<keyword evidence="7" id="KW-0653">Protein transport</keyword>
<dbReference type="OrthoDB" id="9789920at2"/>
<organism evidence="8 9">
    <name type="scientific">Tautonia sociabilis</name>
    <dbReference type="NCBI Taxonomy" id="2080755"/>
    <lineage>
        <taxon>Bacteria</taxon>
        <taxon>Pseudomonadati</taxon>
        <taxon>Planctomycetota</taxon>
        <taxon>Planctomycetia</taxon>
        <taxon>Isosphaerales</taxon>
        <taxon>Isosphaeraceae</taxon>
        <taxon>Tautonia</taxon>
    </lineage>
</organism>
<dbReference type="EMBL" id="RYZH01000020">
    <property type="protein sequence ID" value="RUL87539.1"/>
    <property type="molecule type" value="Genomic_DNA"/>
</dbReference>
<keyword evidence="6" id="KW-0472">Membrane</keyword>
<protein>
    <submittedName>
        <fullName evidence="8">Biopolymer transporter ExbD</fullName>
    </submittedName>
</protein>
<comment type="subcellular location">
    <subcellularLocation>
        <location evidence="1">Cell membrane</location>
        <topology evidence="1">Single-pass membrane protein</topology>
    </subcellularLocation>
    <subcellularLocation>
        <location evidence="7">Cell membrane</location>
        <topology evidence="7">Single-pass type II membrane protein</topology>
    </subcellularLocation>
</comment>
<evidence type="ECO:0000256" key="6">
    <source>
        <dbReference type="ARBA" id="ARBA00023136"/>
    </source>
</evidence>
<dbReference type="GO" id="GO:0022857">
    <property type="term" value="F:transmembrane transporter activity"/>
    <property type="evidence" value="ECO:0007669"/>
    <property type="project" value="InterPro"/>
</dbReference>
<evidence type="ECO:0000313" key="9">
    <source>
        <dbReference type="Proteomes" id="UP000280296"/>
    </source>
</evidence>
<dbReference type="InterPro" id="IPR003400">
    <property type="entry name" value="ExbD"/>
</dbReference>
<dbReference type="Pfam" id="PF02472">
    <property type="entry name" value="ExbD"/>
    <property type="match status" value="1"/>
</dbReference>
<keyword evidence="4 7" id="KW-0812">Transmembrane</keyword>
<name>A0A432MJW3_9BACT</name>
<proteinExistence type="inferred from homology"/>
<comment type="caution">
    <text evidence="8">The sequence shown here is derived from an EMBL/GenBank/DDBJ whole genome shotgun (WGS) entry which is preliminary data.</text>
</comment>
<evidence type="ECO:0000313" key="8">
    <source>
        <dbReference type="EMBL" id="RUL87539.1"/>
    </source>
</evidence>
<keyword evidence="7" id="KW-0813">Transport</keyword>
<evidence type="ECO:0000256" key="2">
    <source>
        <dbReference type="ARBA" id="ARBA00005811"/>
    </source>
</evidence>
<dbReference type="AlphaFoldDB" id="A0A432MJW3"/>
<evidence type="ECO:0000256" key="5">
    <source>
        <dbReference type="ARBA" id="ARBA00022989"/>
    </source>
</evidence>
<dbReference type="GO" id="GO:0005886">
    <property type="term" value="C:plasma membrane"/>
    <property type="evidence" value="ECO:0007669"/>
    <property type="project" value="UniProtKB-SubCell"/>
</dbReference>
<reference evidence="8 9" key="2">
    <citation type="submission" date="2019-01" db="EMBL/GenBank/DDBJ databases">
        <title>Tautonia sociabilis, a novel thermotolerant planctomycete of Isosphaeraceae family, isolated from a 4000 m deep subterranean habitat.</title>
        <authorList>
            <person name="Kovaleva O.L."/>
            <person name="Elcheninov A.G."/>
            <person name="Van Heerden E."/>
            <person name="Toshchakov S.V."/>
            <person name="Novikov A."/>
            <person name="Bonch-Osmolovskaya E.A."/>
            <person name="Kublanov I.V."/>
        </authorList>
    </citation>
    <scope>NUCLEOTIDE SEQUENCE [LARGE SCALE GENOMIC DNA]</scope>
    <source>
        <strain evidence="8 9">GM2012</strain>
    </source>
</reference>
<dbReference type="Proteomes" id="UP000280296">
    <property type="component" value="Unassembled WGS sequence"/>
</dbReference>
<keyword evidence="3" id="KW-1003">Cell membrane</keyword>
<dbReference type="RefSeq" id="WP_126725597.1">
    <property type="nucleotide sequence ID" value="NZ_RYZH01000020.1"/>
</dbReference>
<evidence type="ECO:0000256" key="7">
    <source>
        <dbReference type="RuleBase" id="RU003879"/>
    </source>
</evidence>
<evidence type="ECO:0000256" key="1">
    <source>
        <dbReference type="ARBA" id="ARBA00004162"/>
    </source>
</evidence>